<dbReference type="InterPro" id="IPR027417">
    <property type="entry name" value="P-loop_NTPase"/>
</dbReference>
<evidence type="ECO:0000313" key="1">
    <source>
        <dbReference type="EMBL" id="MFC5550224.1"/>
    </source>
</evidence>
<dbReference type="Gene3D" id="3.40.50.300">
    <property type="entry name" value="P-loop containing nucleotide triphosphate hydrolases"/>
    <property type="match status" value="1"/>
</dbReference>
<dbReference type="RefSeq" id="WP_379772491.1">
    <property type="nucleotide sequence ID" value="NZ_JBHSMZ010000014.1"/>
</dbReference>
<sequence>MTLVCLLGRHGSGKSTIGADLVPHGFQHTSVGVLRRLAKASQFPVDVPAALMMAMRRERAGSPMSALTAQKLVDHAAASPKAVLDGFPSSVEHLALLPAHTVFCVVWTPAKLRLQRLKHRSDTTKRVWTPGLHSEREATLPVLLWTLRRTRRCIFVSNSSTPRDAVIKMLEKLGAT</sequence>
<organism evidence="1 2">
    <name type="scientific">Massilia aerilata</name>
    <dbReference type="NCBI Taxonomy" id="453817"/>
    <lineage>
        <taxon>Bacteria</taxon>
        <taxon>Pseudomonadati</taxon>
        <taxon>Pseudomonadota</taxon>
        <taxon>Betaproteobacteria</taxon>
        <taxon>Burkholderiales</taxon>
        <taxon>Oxalobacteraceae</taxon>
        <taxon>Telluria group</taxon>
        <taxon>Massilia</taxon>
    </lineage>
</organism>
<comment type="caution">
    <text evidence="1">The sequence shown here is derived from an EMBL/GenBank/DDBJ whole genome shotgun (WGS) entry which is preliminary data.</text>
</comment>
<name>A0ABW0S157_9BURK</name>
<dbReference type="EMBL" id="JBHSMZ010000014">
    <property type="protein sequence ID" value="MFC5550224.1"/>
    <property type="molecule type" value="Genomic_DNA"/>
</dbReference>
<reference evidence="2" key="1">
    <citation type="journal article" date="2019" name="Int. J. Syst. Evol. Microbiol.">
        <title>The Global Catalogue of Microorganisms (GCM) 10K type strain sequencing project: providing services to taxonomists for standard genome sequencing and annotation.</title>
        <authorList>
            <consortium name="The Broad Institute Genomics Platform"/>
            <consortium name="The Broad Institute Genome Sequencing Center for Infectious Disease"/>
            <person name="Wu L."/>
            <person name="Ma J."/>
        </authorList>
    </citation>
    <scope>NUCLEOTIDE SEQUENCE [LARGE SCALE GENOMIC DNA]</scope>
    <source>
        <strain evidence="2">CGMCC 4.5798</strain>
    </source>
</reference>
<keyword evidence="2" id="KW-1185">Reference proteome</keyword>
<proteinExistence type="predicted"/>
<accession>A0ABW0S157</accession>
<dbReference type="Proteomes" id="UP001596086">
    <property type="component" value="Unassembled WGS sequence"/>
</dbReference>
<protein>
    <submittedName>
        <fullName evidence="1">AAA family ATPase</fullName>
    </submittedName>
</protein>
<dbReference type="Pfam" id="PF13238">
    <property type="entry name" value="AAA_18"/>
    <property type="match status" value="1"/>
</dbReference>
<gene>
    <name evidence="1" type="ORF">ACFPO9_17045</name>
</gene>
<evidence type="ECO:0000313" key="2">
    <source>
        <dbReference type="Proteomes" id="UP001596086"/>
    </source>
</evidence>
<dbReference type="SUPFAM" id="SSF52540">
    <property type="entry name" value="P-loop containing nucleoside triphosphate hydrolases"/>
    <property type="match status" value="1"/>
</dbReference>